<reference evidence="2" key="1">
    <citation type="submission" date="2014-09" db="EMBL/GenBank/DDBJ databases">
        <authorList>
            <person name="Sharma Rahul"/>
            <person name="Thines Marco"/>
        </authorList>
    </citation>
    <scope>NUCLEOTIDE SEQUENCE [LARGE SCALE GENOMIC DNA]</scope>
</reference>
<dbReference type="AlphaFoldDB" id="A0A0P1AAW0"/>
<dbReference type="RefSeq" id="XP_024574370.1">
    <property type="nucleotide sequence ID" value="XM_024723389.1"/>
</dbReference>
<proteinExistence type="predicted"/>
<keyword evidence="2" id="KW-1185">Reference proteome</keyword>
<sequence>MAQAMPYFCFWELQVLLDRVNEQVLATTDQDEKQIMRVTKKRLQDRLYQRKHRAKREYKILMLEHVNQTLQTDIACLYQNLQCNQQKKSPAYANDENQRRQQPLHPDESLKNHAELVVLQFFRVYHDGYSLSLSGYQERFLRSILAADVVGVDLRGADAFIQQWRLYDQYFELYVLEPQIWKTHPVGDEGVMVEVELMLYLRCHRQSISSLFSSVKTGRVDFEHVRLLITGTTAVAGTYTFVFNRSGYVSNLLVCLQLLDTLRRLLGSLQNVVELTDGGRIALSSGTITVGSGIHTIFEDV</sequence>
<organism evidence="1 2">
    <name type="scientific">Plasmopara halstedii</name>
    <name type="common">Downy mildew of sunflower</name>
    <dbReference type="NCBI Taxonomy" id="4781"/>
    <lineage>
        <taxon>Eukaryota</taxon>
        <taxon>Sar</taxon>
        <taxon>Stramenopiles</taxon>
        <taxon>Oomycota</taxon>
        <taxon>Peronosporomycetes</taxon>
        <taxon>Peronosporales</taxon>
        <taxon>Peronosporaceae</taxon>
        <taxon>Plasmopara</taxon>
    </lineage>
</organism>
<dbReference type="OMA" id="REYKILM"/>
<dbReference type="EMBL" id="CCYD01000291">
    <property type="protein sequence ID" value="CEG38001.1"/>
    <property type="molecule type" value="Genomic_DNA"/>
</dbReference>
<dbReference type="GeneID" id="36401099"/>
<dbReference type="OrthoDB" id="120090at2759"/>
<evidence type="ECO:0000313" key="2">
    <source>
        <dbReference type="Proteomes" id="UP000054928"/>
    </source>
</evidence>
<dbReference type="Proteomes" id="UP000054928">
    <property type="component" value="Unassembled WGS sequence"/>
</dbReference>
<name>A0A0P1AAW0_PLAHL</name>
<accession>A0A0P1AAW0</accession>
<evidence type="ECO:0000313" key="1">
    <source>
        <dbReference type="EMBL" id="CEG38001.1"/>
    </source>
</evidence>
<protein>
    <submittedName>
        <fullName evidence="1">Uncharacterized protein</fullName>
    </submittedName>
</protein>